<reference evidence="1 2" key="1">
    <citation type="submission" date="2018-06" db="EMBL/GenBank/DDBJ databases">
        <authorList>
            <consortium name="Pathogen Informatics"/>
            <person name="Doyle S."/>
        </authorList>
    </citation>
    <scope>NUCLEOTIDE SEQUENCE [LARGE SCALE GENOMIC DNA]</scope>
    <source>
        <strain evidence="1 2">NCTC11370</strain>
    </source>
</reference>
<dbReference type="STRING" id="1094715.GCA_000236165_01942"/>
<sequence>MRSITIKVVLDKYDESKGPTRIYLKEESNIKKLRFFYESLKDRILSSSSLLELAHILLGKKTRTHLKESGKAFEKLANMLGGFEALDILNSAKQLTKENIEFLEQHPTEGKALAPLMVSLSKNTRVPETKIFAAMEKIKNPQEFITVFKELVSIAQTDHAQYFINALTLLNTHNLNTDEVLPLLKDAEHILFVNQVLITLAEINPSLITLPNLVNIVKIKSLEFHKLLENLCPDQKFLDILFQAEKKLSKEQYFWFESLCNNFKKAGWDLYPFLPTILGGEIDFFSASAATAKLIKLAVKPEHLSLMLHTIFAHSNESMEFVNAVESLQKEGLDEDFFKLESAPEFARELAYALIALQQAKCYEVTAKIYISLNPKYALGLAQFWIQFSKTECPIATLRPLMLKNPQCASYTAGVIEFLRKHELHNEKNISTICHAKLTNHALLNLLNLMHEEKILNETSLDLVLSNLAFTNTLYSGAKCLANSKKLDISNFDALICDPVNALAMAEYLGGKPYPPSYPSLINRGAQDFAIIRKNTKLLCQGYRQGLFFPEMSTEQKDSFEKGRRRPFAETQKEIIIKIAQYTGNQELEEEVERNIAQNALVSLGM</sequence>
<organism evidence="1 2">
    <name type="scientific">Fluoribacter dumoffii</name>
    <dbReference type="NCBI Taxonomy" id="463"/>
    <lineage>
        <taxon>Bacteria</taxon>
        <taxon>Pseudomonadati</taxon>
        <taxon>Pseudomonadota</taxon>
        <taxon>Gammaproteobacteria</taxon>
        <taxon>Legionellales</taxon>
        <taxon>Legionellaceae</taxon>
        <taxon>Fluoribacter</taxon>
    </lineage>
</organism>
<gene>
    <name evidence="1" type="ORF">NCTC11370_00479</name>
</gene>
<dbReference type="Proteomes" id="UP000254554">
    <property type="component" value="Unassembled WGS sequence"/>
</dbReference>
<evidence type="ECO:0000313" key="2">
    <source>
        <dbReference type="Proteomes" id="UP000254554"/>
    </source>
</evidence>
<dbReference type="GeneID" id="93292884"/>
<dbReference type="EMBL" id="UGGT01000001">
    <property type="protein sequence ID" value="STO20425.1"/>
    <property type="molecule type" value="Genomic_DNA"/>
</dbReference>
<protein>
    <submittedName>
        <fullName evidence="1">Uncharacterized protein</fullName>
    </submittedName>
</protein>
<dbReference type="AlphaFoldDB" id="A0A377G6K2"/>
<keyword evidence="2" id="KW-1185">Reference proteome</keyword>
<dbReference type="OrthoDB" id="5651004at2"/>
<dbReference type="RefSeq" id="WP_010652634.1">
    <property type="nucleotide sequence ID" value="NZ_JAPHOO010000002.1"/>
</dbReference>
<accession>A0A377G6K2</accession>
<proteinExistence type="predicted"/>
<evidence type="ECO:0000313" key="1">
    <source>
        <dbReference type="EMBL" id="STO20425.1"/>
    </source>
</evidence>
<name>A0A377G6K2_9GAMM</name>